<evidence type="ECO:0000313" key="3">
    <source>
        <dbReference type="EMBL" id="MFC0559841.1"/>
    </source>
</evidence>
<evidence type="ECO:0000313" key="4">
    <source>
        <dbReference type="Proteomes" id="UP001589833"/>
    </source>
</evidence>
<reference evidence="3 4" key="1">
    <citation type="submission" date="2024-09" db="EMBL/GenBank/DDBJ databases">
        <authorList>
            <person name="Sun Q."/>
            <person name="Mori K."/>
        </authorList>
    </citation>
    <scope>NUCLEOTIDE SEQUENCE [LARGE SCALE GENOMIC DNA]</scope>
    <source>
        <strain evidence="3 4">NCAIM B.02301</strain>
    </source>
</reference>
<dbReference type="RefSeq" id="WP_273840824.1">
    <property type="nucleotide sequence ID" value="NZ_JAQQWT010000002.1"/>
</dbReference>
<evidence type="ECO:0000256" key="2">
    <source>
        <dbReference type="SAM" id="Phobius"/>
    </source>
</evidence>
<evidence type="ECO:0000256" key="1">
    <source>
        <dbReference type="SAM" id="MobiDB-lite"/>
    </source>
</evidence>
<protein>
    <submittedName>
        <fullName evidence="3">Uncharacterized protein</fullName>
    </submittedName>
</protein>
<organism evidence="3 4">
    <name type="scientific">Halalkalibacter alkalisediminis</name>
    <dbReference type="NCBI Taxonomy" id="935616"/>
    <lineage>
        <taxon>Bacteria</taxon>
        <taxon>Bacillati</taxon>
        <taxon>Bacillota</taxon>
        <taxon>Bacilli</taxon>
        <taxon>Bacillales</taxon>
        <taxon>Bacillaceae</taxon>
        <taxon>Halalkalibacter</taxon>
    </lineage>
</organism>
<keyword evidence="4" id="KW-1185">Reference proteome</keyword>
<dbReference type="EMBL" id="JBHLTR010000017">
    <property type="protein sequence ID" value="MFC0559841.1"/>
    <property type="molecule type" value="Genomic_DNA"/>
</dbReference>
<feature type="transmembrane region" description="Helical" evidence="2">
    <location>
        <begin position="55"/>
        <end position="77"/>
    </location>
</feature>
<sequence>MTKGQDQSEQLREEMEIYEEEKKAEQPIHSLPPRSRLQRKRTKAKKSKFRLSFPIIRLLLVLFIALIITALTSPYWLP</sequence>
<feature type="region of interest" description="Disordered" evidence="1">
    <location>
        <begin position="1"/>
        <end position="42"/>
    </location>
</feature>
<accession>A0ABV6NGI1</accession>
<keyword evidence="2" id="KW-0472">Membrane</keyword>
<dbReference type="Proteomes" id="UP001589833">
    <property type="component" value="Unassembled WGS sequence"/>
</dbReference>
<name>A0ABV6NGI1_9BACI</name>
<gene>
    <name evidence="3" type="ORF">ACFFH4_12350</name>
</gene>
<keyword evidence="2" id="KW-1133">Transmembrane helix</keyword>
<feature type="compositionally biased region" description="Basic and acidic residues" evidence="1">
    <location>
        <begin position="9"/>
        <end position="26"/>
    </location>
</feature>
<proteinExistence type="predicted"/>
<comment type="caution">
    <text evidence="3">The sequence shown here is derived from an EMBL/GenBank/DDBJ whole genome shotgun (WGS) entry which is preliminary data.</text>
</comment>
<keyword evidence="2" id="KW-0812">Transmembrane</keyword>